<name>A0A1H7L1M4_9BACT</name>
<protein>
    <recommendedName>
        <fullName evidence="4">DUF3109 family protein</fullName>
    </recommendedName>
</protein>
<keyword evidence="3" id="KW-1185">Reference proteome</keyword>
<proteinExistence type="inferred from homology"/>
<organism evidence="2 3">
    <name type="scientific">Chitinophaga rupis</name>
    <dbReference type="NCBI Taxonomy" id="573321"/>
    <lineage>
        <taxon>Bacteria</taxon>
        <taxon>Pseudomonadati</taxon>
        <taxon>Bacteroidota</taxon>
        <taxon>Chitinophagia</taxon>
        <taxon>Chitinophagales</taxon>
        <taxon>Chitinophagaceae</taxon>
        <taxon>Chitinophaga</taxon>
    </lineage>
</organism>
<comment type="similarity">
    <text evidence="1">Belongs to the Rv0495c family.</text>
</comment>
<gene>
    <name evidence="2" type="ORF">SAMN04488505_1011143</name>
</gene>
<dbReference type="RefSeq" id="WP_238386502.1">
    <property type="nucleotide sequence ID" value="NZ_FOBB01000001.1"/>
</dbReference>
<evidence type="ECO:0000256" key="1">
    <source>
        <dbReference type="ARBA" id="ARBA00093770"/>
    </source>
</evidence>
<sequence length="200" mass="22733">MDHGLWTMDYHMIVIDDKYISDEVIEEQFVCNLSACKGACCVAGDCGAPLDKQEVKTLKKILPKIRSYLRAEGLEEIAKTGTHTIDDEYGYVTPIVNKGICAYASIDEKGIVGCGIEKAYNDGVVDFKKPISCHLYPIRIKKYDSYEAVNYDRWDVCAPACRNGKKLQVPVYRFLREALIRKYGEEFYTVLDKIAKKMHP</sequence>
<accession>A0A1H7L1M4</accession>
<dbReference type="Pfam" id="PF11307">
    <property type="entry name" value="DUF3109"/>
    <property type="match status" value="1"/>
</dbReference>
<reference evidence="2 3" key="1">
    <citation type="submission" date="2016-10" db="EMBL/GenBank/DDBJ databases">
        <authorList>
            <person name="de Groot N.N."/>
        </authorList>
    </citation>
    <scope>NUCLEOTIDE SEQUENCE [LARGE SCALE GENOMIC DNA]</scope>
    <source>
        <strain evidence="2 3">DSM 21039</strain>
    </source>
</reference>
<dbReference type="STRING" id="573321.SAMN04488505_1011143"/>
<dbReference type="InterPro" id="IPR021458">
    <property type="entry name" value="Rv0495c"/>
</dbReference>
<evidence type="ECO:0000313" key="2">
    <source>
        <dbReference type="EMBL" id="SEK92285.1"/>
    </source>
</evidence>
<dbReference type="AlphaFoldDB" id="A0A1H7L1M4"/>
<evidence type="ECO:0008006" key="4">
    <source>
        <dbReference type="Google" id="ProtNLM"/>
    </source>
</evidence>
<evidence type="ECO:0000313" key="3">
    <source>
        <dbReference type="Proteomes" id="UP000198984"/>
    </source>
</evidence>
<dbReference type="EMBL" id="FOBB01000001">
    <property type="protein sequence ID" value="SEK92285.1"/>
    <property type="molecule type" value="Genomic_DNA"/>
</dbReference>
<dbReference type="Proteomes" id="UP000198984">
    <property type="component" value="Unassembled WGS sequence"/>
</dbReference>